<organism evidence="1 2">
    <name type="scientific">Araneus ventricosus</name>
    <name type="common">Orbweaver spider</name>
    <name type="synonym">Epeira ventricosa</name>
    <dbReference type="NCBI Taxonomy" id="182803"/>
    <lineage>
        <taxon>Eukaryota</taxon>
        <taxon>Metazoa</taxon>
        <taxon>Ecdysozoa</taxon>
        <taxon>Arthropoda</taxon>
        <taxon>Chelicerata</taxon>
        <taxon>Arachnida</taxon>
        <taxon>Araneae</taxon>
        <taxon>Araneomorphae</taxon>
        <taxon>Entelegynae</taxon>
        <taxon>Araneoidea</taxon>
        <taxon>Araneidae</taxon>
        <taxon>Araneus</taxon>
    </lineage>
</organism>
<dbReference type="Proteomes" id="UP000499080">
    <property type="component" value="Unassembled WGS sequence"/>
</dbReference>
<keyword evidence="2" id="KW-1185">Reference proteome</keyword>
<proteinExistence type="predicted"/>
<reference evidence="1 2" key="1">
    <citation type="journal article" date="2019" name="Sci. Rep.">
        <title>Orb-weaving spider Araneus ventricosus genome elucidates the spidroin gene catalogue.</title>
        <authorList>
            <person name="Kono N."/>
            <person name="Nakamura H."/>
            <person name="Ohtoshi R."/>
            <person name="Moran D.A.P."/>
            <person name="Shinohara A."/>
            <person name="Yoshida Y."/>
            <person name="Fujiwara M."/>
            <person name="Mori M."/>
            <person name="Tomita M."/>
            <person name="Arakawa K."/>
        </authorList>
    </citation>
    <scope>NUCLEOTIDE SEQUENCE [LARGE SCALE GENOMIC DNA]</scope>
</reference>
<evidence type="ECO:0000313" key="1">
    <source>
        <dbReference type="EMBL" id="GBM86309.1"/>
    </source>
</evidence>
<dbReference type="AlphaFoldDB" id="A0A4Y2J9S9"/>
<comment type="caution">
    <text evidence="1">The sequence shown here is derived from an EMBL/GenBank/DDBJ whole genome shotgun (WGS) entry which is preliminary data.</text>
</comment>
<sequence>MGNRKLHLQTIVKMLPYFHASGNFSYAKCAHLYLQDMEDFKSIMGAEEYEKFTTQGKFTIRRTFKSWFGTWSDMTIEKSLMENMKPFGCLTHGRCVNDSELAGRTQGMTAL</sequence>
<protein>
    <submittedName>
        <fullName evidence="1">Uncharacterized protein</fullName>
    </submittedName>
</protein>
<gene>
    <name evidence="1" type="ORF">AVEN_248206_1</name>
</gene>
<evidence type="ECO:0000313" key="2">
    <source>
        <dbReference type="Proteomes" id="UP000499080"/>
    </source>
</evidence>
<name>A0A4Y2J9S9_ARAVE</name>
<dbReference type="EMBL" id="BGPR01003301">
    <property type="protein sequence ID" value="GBM86309.1"/>
    <property type="molecule type" value="Genomic_DNA"/>
</dbReference>
<accession>A0A4Y2J9S9</accession>